<feature type="signal peptide" evidence="3">
    <location>
        <begin position="1"/>
        <end position="24"/>
    </location>
</feature>
<evidence type="ECO:0000256" key="1">
    <source>
        <dbReference type="ARBA" id="ARBA00006135"/>
    </source>
</evidence>
<reference evidence="4" key="1">
    <citation type="submission" date="2021-10" db="EMBL/GenBank/DDBJ databases">
        <title>Collection of gut derived symbiotic bacterial strains cultured from healthy donors.</title>
        <authorList>
            <person name="Lin H."/>
            <person name="Littmann E."/>
            <person name="Claire K."/>
            <person name="Pamer E."/>
        </authorList>
    </citation>
    <scope>NUCLEOTIDE SEQUENCE</scope>
    <source>
        <strain evidence="4">MSK.7.16</strain>
    </source>
</reference>
<dbReference type="InterPro" id="IPR038161">
    <property type="entry name" value="VirB9/CagX/TrbG_C_sf"/>
</dbReference>
<evidence type="ECO:0000313" key="5">
    <source>
        <dbReference type="Proteomes" id="UP001198190"/>
    </source>
</evidence>
<dbReference type="RefSeq" id="WP_227153347.1">
    <property type="nucleotide sequence ID" value="NZ_JAJCGD010000048.1"/>
</dbReference>
<organism evidence="4 5">
    <name type="scientific">Megamonas funiformis</name>
    <dbReference type="NCBI Taxonomy" id="437897"/>
    <lineage>
        <taxon>Bacteria</taxon>
        <taxon>Bacillati</taxon>
        <taxon>Bacillota</taxon>
        <taxon>Negativicutes</taxon>
        <taxon>Selenomonadales</taxon>
        <taxon>Selenomonadaceae</taxon>
        <taxon>Megamonas</taxon>
    </lineage>
</organism>
<dbReference type="Pfam" id="PF03524">
    <property type="entry name" value="CagX"/>
    <property type="match status" value="1"/>
</dbReference>
<evidence type="ECO:0000256" key="3">
    <source>
        <dbReference type="SAM" id="SignalP"/>
    </source>
</evidence>
<evidence type="ECO:0000256" key="2">
    <source>
        <dbReference type="ARBA" id="ARBA00022729"/>
    </source>
</evidence>
<dbReference type="EMBL" id="JAJCGD010000048">
    <property type="protein sequence ID" value="MCB6829317.1"/>
    <property type="molecule type" value="Genomic_DNA"/>
</dbReference>
<dbReference type="CDD" id="cd06911">
    <property type="entry name" value="VirB9_CagX_TrbG"/>
    <property type="match status" value="1"/>
</dbReference>
<dbReference type="Proteomes" id="UP001198190">
    <property type="component" value="Unassembled WGS sequence"/>
</dbReference>
<protein>
    <submittedName>
        <fullName evidence="4">TrbG/VirB9 family P-type conjugative transfer protein</fullName>
    </submittedName>
</protein>
<dbReference type="InterPro" id="IPR010258">
    <property type="entry name" value="Conjugal_tfr_TrbG/VirB9/CagX"/>
</dbReference>
<name>A0AAW4U7P5_9FIRM</name>
<feature type="chain" id="PRO_5043789593" evidence="3">
    <location>
        <begin position="25"/>
        <end position="389"/>
    </location>
</feature>
<evidence type="ECO:0000313" key="4">
    <source>
        <dbReference type="EMBL" id="MCB6829317.1"/>
    </source>
</evidence>
<comment type="similarity">
    <text evidence="1">Belongs to the TrbG/VirB9 family.</text>
</comment>
<dbReference type="Gene3D" id="2.60.40.2500">
    <property type="match status" value="1"/>
</dbReference>
<dbReference type="AlphaFoldDB" id="A0AAW4U7P5"/>
<gene>
    <name evidence="4" type="ORF">LIY65_11520</name>
</gene>
<accession>A0AAW4U7P5</accession>
<sequence length="389" mass="44472">MKKIQKILALGITLNLLTCSSIEAANTNNEDNISAISEKIAEIKQIKVNDYDVEKAVEALYKELKELKESKSDEVIDKDITIQKLEKELASEKSKNLKYKQEDKLLLEKYISEARERNYDDISNNNVTPKIEYSRPVENTNKYMINPTPSSKVNNYIQDGANAQGYARMEFAYAPQQVYKIYCKIGYLTDLEFKQGEQITYVGGGDTAQWLIDKAIVADTPHLYIKPIANNIATNIIVNTSGGHVYQILLNSGSWYNPMISWNYGNEDLVTKKMINNEYNNDEVYPLGKGLNVKPENINFSYKIKSKKGNKLPSWAPISVFDDGKKTYIKFEETSEKLPALFIKEKDSKNLSFANYRQKNNLFIIDKIFDVAQLQVSNKSEDIIIIEKE</sequence>
<keyword evidence="2 3" id="KW-0732">Signal</keyword>
<comment type="caution">
    <text evidence="4">The sequence shown here is derived from an EMBL/GenBank/DDBJ whole genome shotgun (WGS) entry which is preliminary data.</text>
</comment>
<dbReference type="InterPro" id="IPR033645">
    <property type="entry name" value="VirB9/CagX/TrbG_C"/>
</dbReference>
<proteinExistence type="inferred from homology"/>